<feature type="domain" description="ABC transporter substrate-binding protein PnrA-like" evidence="2">
    <location>
        <begin position="22"/>
        <end position="92"/>
    </location>
</feature>
<organism evidence="3 4">
    <name type="scientific">Mesotoga infera</name>
    <dbReference type="NCBI Taxonomy" id="1236046"/>
    <lineage>
        <taxon>Bacteria</taxon>
        <taxon>Thermotogati</taxon>
        <taxon>Thermotogota</taxon>
        <taxon>Thermotogae</taxon>
        <taxon>Kosmotogales</taxon>
        <taxon>Kosmotogaceae</taxon>
        <taxon>Mesotoga</taxon>
    </lineage>
</organism>
<dbReference type="AlphaFoldDB" id="A0A3D3TJE7"/>
<dbReference type="Pfam" id="PF02608">
    <property type="entry name" value="Bmp"/>
    <property type="match status" value="1"/>
</dbReference>
<feature type="non-terminal residue" evidence="3">
    <location>
        <position position="92"/>
    </location>
</feature>
<dbReference type="GO" id="GO:0005886">
    <property type="term" value="C:plasma membrane"/>
    <property type="evidence" value="ECO:0007669"/>
    <property type="project" value="InterPro"/>
</dbReference>
<dbReference type="InterPro" id="IPR003760">
    <property type="entry name" value="PnrA-like"/>
</dbReference>
<dbReference type="EMBL" id="DQBS01000038">
    <property type="protein sequence ID" value="HCO69258.1"/>
    <property type="molecule type" value="Genomic_DNA"/>
</dbReference>
<evidence type="ECO:0000256" key="1">
    <source>
        <dbReference type="ARBA" id="ARBA00022729"/>
    </source>
</evidence>
<gene>
    <name evidence="3" type="ORF">DIT26_01525</name>
</gene>
<evidence type="ECO:0000313" key="4">
    <source>
        <dbReference type="Proteomes" id="UP000264215"/>
    </source>
</evidence>
<keyword evidence="1" id="KW-0732">Signal</keyword>
<comment type="caution">
    <text evidence="3">The sequence shown here is derived from an EMBL/GenBank/DDBJ whole genome shotgun (WGS) entry which is preliminary data.</text>
</comment>
<evidence type="ECO:0000313" key="3">
    <source>
        <dbReference type="EMBL" id="HCO69258.1"/>
    </source>
</evidence>
<dbReference type="PANTHER" id="PTHR43208:SF1">
    <property type="entry name" value="ABC TRANSPORTER SUBSTRATE-BINDING PROTEIN"/>
    <property type="match status" value="1"/>
</dbReference>
<dbReference type="PANTHER" id="PTHR43208">
    <property type="entry name" value="ABC TRANSPORTER SUBSTRATE-BINDING PROTEIN"/>
    <property type="match status" value="1"/>
</dbReference>
<dbReference type="Proteomes" id="UP000264215">
    <property type="component" value="Unassembled WGS sequence"/>
</dbReference>
<evidence type="ECO:0000259" key="2">
    <source>
        <dbReference type="Pfam" id="PF02608"/>
    </source>
</evidence>
<proteinExistence type="predicted"/>
<sequence>MKGIITVLFILCAVILASEPLSIGFIYVGSADDGGWTEKHDEGRLYLEKTFGSQIETSFIESVTEGEQDLDVLRGFAVRDVKLLFSTSFGFM</sequence>
<dbReference type="InterPro" id="IPR052910">
    <property type="entry name" value="ABC-Purine-Binding"/>
</dbReference>
<accession>A0A3D3TJE7</accession>
<reference evidence="3 4" key="1">
    <citation type="journal article" date="2018" name="Nat. Biotechnol.">
        <title>A standardized bacterial taxonomy based on genome phylogeny substantially revises the tree of life.</title>
        <authorList>
            <person name="Parks D.H."/>
            <person name="Chuvochina M."/>
            <person name="Waite D.W."/>
            <person name="Rinke C."/>
            <person name="Skarshewski A."/>
            <person name="Chaumeil P.A."/>
            <person name="Hugenholtz P."/>
        </authorList>
    </citation>
    <scope>NUCLEOTIDE SEQUENCE [LARGE SCALE GENOMIC DNA]</scope>
    <source>
        <strain evidence="3">UBA9905</strain>
    </source>
</reference>
<protein>
    <submittedName>
        <fullName evidence="3">BMP family ABC transporter substrate-binding protein</fullName>
    </submittedName>
</protein>
<name>A0A3D3TJE7_9BACT</name>
<dbReference type="Gene3D" id="3.40.50.2300">
    <property type="match status" value="1"/>
</dbReference>